<dbReference type="EMBL" id="JAJNBZ010000091">
    <property type="protein sequence ID" value="MCE5173762.1"/>
    <property type="molecule type" value="Genomic_DNA"/>
</dbReference>
<dbReference type="RefSeq" id="WP_233699650.1">
    <property type="nucleotide sequence ID" value="NZ_JAJNBZ010000091.1"/>
</dbReference>
<dbReference type="PANTHER" id="PTHR43300:SF11">
    <property type="entry name" value="ACETYLTRANSFERASE RV3034C-RELATED"/>
    <property type="match status" value="1"/>
</dbReference>
<dbReference type="InterPro" id="IPR011004">
    <property type="entry name" value="Trimer_LpxA-like_sf"/>
</dbReference>
<keyword evidence="4" id="KW-1185">Reference proteome</keyword>
<evidence type="ECO:0000256" key="1">
    <source>
        <dbReference type="ARBA" id="ARBA00022679"/>
    </source>
</evidence>
<dbReference type="PANTHER" id="PTHR43300">
    <property type="entry name" value="ACETYLTRANSFERASE"/>
    <property type="match status" value="1"/>
</dbReference>
<dbReference type="Gene3D" id="2.160.10.10">
    <property type="entry name" value="Hexapeptide repeat proteins"/>
    <property type="match status" value="1"/>
</dbReference>
<dbReference type="InterPro" id="IPR018357">
    <property type="entry name" value="Hexapep_transf_CS"/>
</dbReference>
<protein>
    <submittedName>
        <fullName evidence="3">CatB-related O-acetyltransferase</fullName>
    </submittedName>
</protein>
<sequence length="219" mass="25096">MNNQLYNHWSEIKYLKDLVTNPLIEVGNYSYYSGYYGNQNFEDGCVRYLWGDDKSRKLFNPINDFGWHLDKLIIGNYVCIASGVIILMGGNHNHHSEWITVYPFTEQIERSYEPKGDTVIKSDAWIGMNAMIMPGVTIGEGAIVAAGSVVLKDVPPYTIVGGNPAKEIRKRFSDSEIDKLLELRWFDWERNKIEKAVPLLSSGSINQLYDFYLNEVKIK</sequence>
<name>A0ABS8YQA1_9BACL</name>
<dbReference type="PROSITE" id="PS00101">
    <property type="entry name" value="HEXAPEP_TRANSFERASES"/>
    <property type="match status" value="1"/>
</dbReference>
<comment type="caution">
    <text evidence="3">The sequence shown here is derived from an EMBL/GenBank/DDBJ whole genome shotgun (WGS) entry which is preliminary data.</text>
</comment>
<evidence type="ECO:0000256" key="2">
    <source>
        <dbReference type="ARBA" id="ARBA00022737"/>
    </source>
</evidence>
<proteinExistence type="predicted"/>
<gene>
    <name evidence="3" type="ORF">LQV63_31580</name>
</gene>
<keyword evidence="1" id="KW-0808">Transferase</keyword>
<dbReference type="CDD" id="cd03349">
    <property type="entry name" value="LbH_XAT"/>
    <property type="match status" value="1"/>
</dbReference>
<dbReference type="Pfam" id="PF00132">
    <property type="entry name" value="Hexapep"/>
    <property type="match status" value="1"/>
</dbReference>
<reference evidence="3 4" key="1">
    <citation type="submission" date="2021-11" db="EMBL/GenBank/DDBJ databases">
        <title>Draft genome sequence of Paenibacillus profundus YoMME, a new Gram-positive bacteria with exoelectrogenic properties.</title>
        <authorList>
            <person name="Hubenova Y."/>
            <person name="Hubenova E."/>
            <person name="Manasiev Y."/>
            <person name="Peykov S."/>
            <person name="Mitov M."/>
        </authorList>
    </citation>
    <scope>NUCLEOTIDE SEQUENCE [LARGE SCALE GENOMIC DNA]</scope>
    <source>
        <strain evidence="3 4">YoMME</strain>
    </source>
</reference>
<dbReference type="InterPro" id="IPR001451">
    <property type="entry name" value="Hexapep"/>
</dbReference>
<keyword evidence="2" id="KW-0677">Repeat</keyword>
<accession>A0ABS8YQA1</accession>
<dbReference type="Proteomes" id="UP001199916">
    <property type="component" value="Unassembled WGS sequence"/>
</dbReference>
<evidence type="ECO:0000313" key="3">
    <source>
        <dbReference type="EMBL" id="MCE5173762.1"/>
    </source>
</evidence>
<dbReference type="SUPFAM" id="SSF51161">
    <property type="entry name" value="Trimeric LpxA-like enzymes"/>
    <property type="match status" value="1"/>
</dbReference>
<dbReference type="InterPro" id="IPR050179">
    <property type="entry name" value="Trans_hexapeptide_repeat"/>
</dbReference>
<organism evidence="3 4">
    <name type="scientific">Paenibacillus profundus</name>
    <dbReference type="NCBI Taxonomy" id="1173085"/>
    <lineage>
        <taxon>Bacteria</taxon>
        <taxon>Bacillati</taxon>
        <taxon>Bacillota</taxon>
        <taxon>Bacilli</taxon>
        <taxon>Bacillales</taxon>
        <taxon>Paenibacillaceae</taxon>
        <taxon>Paenibacillus</taxon>
    </lineage>
</organism>
<evidence type="ECO:0000313" key="4">
    <source>
        <dbReference type="Proteomes" id="UP001199916"/>
    </source>
</evidence>